<feature type="domain" description="Guanylate cyclase" evidence="1">
    <location>
        <begin position="26"/>
        <end position="145"/>
    </location>
</feature>
<reference evidence="2 3" key="1">
    <citation type="submission" date="2023-02" db="EMBL/GenBank/DDBJ databases">
        <title>Bacterial whole genomic sequence of Curvibacter sp. HBC61.</title>
        <authorList>
            <person name="Le V."/>
            <person name="Ko S.-R."/>
            <person name="Ahn C.-Y."/>
            <person name="Oh H.-M."/>
        </authorList>
    </citation>
    <scope>NUCLEOTIDE SEQUENCE [LARGE SCALE GENOMIC DNA]</scope>
    <source>
        <strain evidence="2 3">HBC61</strain>
    </source>
</reference>
<sequence>MSLLHFIDHDPASGPDGLLLPSALKVILVVDLVESVRLMQEDEHHTVLRWHAFTLEARRLIEAGGGRVVKSLGDGLMAEFDQAQHAASVALQLHAQMQASGTPGTADGEPGRSPLALRVGLNAAPVYQDRADIYGHGVNLAARLCGLAGPGETVASISVRDLLTSGLDAELTDLGECYLKHVDTPVRAFRLGPVGINPVLRDVSEEQQSLRPTVAVVPFRSRSAVAEEWVIGELIADGVIASLSRHPDVRVISRMSTQGLRERQNGREIADAHLGANYLLSGSYAVMGETTLLMAELVDTRQNQVIWAERLSEPTLDLLQADSQLIGRLSQLVNRQIVNTEVSKTLSQPLPRLDSNALMVGGIGLMHRSSLADFQRSREILSVLIERHGRVATLRAWLAKWHVLNIVRGLSTDPQREVKIALSQTQRALDLDPENALTLSVEGHIYTQLLGEFGLAEQRLDAAVKANPNESLAWLFKSVLSTMWGSAPESVSEALYAEALSPLDPIKYYYDLITASALLANHEHQGAIDYARRSIRANAHHAPAYRVLLTAQVELGHAEEGQKTLARLLQEQPGLTIQRYMAMGSGQSVTRQRCIAALRALGVPDT</sequence>
<keyword evidence="3" id="KW-1185">Reference proteome</keyword>
<organism evidence="2 3">
    <name type="scientific">Curvibacter cyanobacteriorum</name>
    <dbReference type="NCBI Taxonomy" id="3026422"/>
    <lineage>
        <taxon>Bacteria</taxon>
        <taxon>Pseudomonadati</taxon>
        <taxon>Pseudomonadota</taxon>
        <taxon>Betaproteobacteria</taxon>
        <taxon>Burkholderiales</taxon>
        <taxon>Comamonadaceae</taxon>
        <taxon>Curvibacter</taxon>
    </lineage>
</organism>
<dbReference type="Pfam" id="PF00211">
    <property type="entry name" value="Guanylate_cyc"/>
    <property type="match status" value="1"/>
</dbReference>
<accession>A0ABT5MUV9</accession>
<evidence type="ECO:0000313" key="2">
    <source>
        <dbReference type="EMBL" id="MDD0837598.1"/>
    </source>
</evidence>
<dbReference type="PANTHER" id="PTHR43081:SF19">
    <property type="entry name" value="PH-SENSITIVE ADENYLATE CYCLASE RV1264"/>
    <property type="match status" value="1"/>
</dbReference>
<dbReference type="Gene3D" id="3.30.70.1230">
    <property type="entry name" value="Nucleotide cyclase"/>
    <property type="match status" value="1"/>
</dbReference>
<evidence type="ECO:0000313" key="3">
    <source>
        <dbReference type="Proteomes" id="UP001528673"/>
    </source>
</evidence>
<dbReference type="InterPro" id="IPR011990">
    <property type="entry name" value="TPR-like_helical_dom_sf"/>
</dbReference>
<gene>
    <name evidence="2" type="ORF">PSQ40_03330</name>
</gene>
<dbReference type="PROSITE" id="PS50125">
    <property type="entry name" value="GUANYLATE_CYCLASE_2"/>
    <property type="match status" value="1"/>
</dbReference>
<evidence type="ECO:0000259" key="1">
    <source>
        <dbReference type="PROSITE" id="PS50125"/>
    </source>
</evidence>
<dbReference type="SUPFAM" id="SSF55073">
    <property type="entry name" value="Nucleotide cyclase"/>
    <property type="match status" value="1"/>
</dbReference>
<dbReference type="RefSeq" id="WP_273948799.1">
    <property type="nucleotide sequence ID" value="NZ_JAQSIP010000001.1"/>
</dbReference>
<name>A0ABT5MUV9_9BURK</name>
<dbReference type="InterPro" id="IPR050697">
    <property type="entry name" value="Adenylyl/Guanylyl_Cyclase_3/4"/>
</dbReference>
<dbReference type="SUPFAM" id="SSF48452">
    <property type="entry name" value="TPR-like"/>
    <property type="match status" value="1"/>
</dbReference>
<proteinExistence type="predicted"/>
<dbReference type="InterPro" id="IPR029787">
    <property type="entry name" value="Nucleotide_cyclase"/>
</dbReference>
<dbReference type="CDD" id="cd07302">
    <property type="entry name" value="CHD"/>
    <property type="match status" value="1"/>
</dbReference>
<dbReference type="Proteomes" id="UP001528673">
    <property type="component" value="Unassembled WGS sequence"/>
</dbReference>
<protein>
    <submittedName>
        <fullName evidence="2">Adenylate/guanylate cyclase domain-containing protein</fullName>
    </submittedName>
</protein>
<dbReference type="EMBL" id="JAQSIP010000001">
    <property type="protein sequence ID" value="MDD0837598.1"/>
    <property type="molecule type" value="Genomic_DNA"/>
</dbReference>
<comment type="caution">
    <text evidence="2">The sequence shown here is derived from an EMBL/GenBank/DDBJ whole genome shotgun (WGS) entry which is preliminary data.</text>
</comment>
<dbReference type="Gene3D" id="1.25.40.10">
    <property type="entry name" value="Tetratricopeptide repeat domain"/>
    <property type="match status" value="1"/>
</dbReference>
<dbReference type="PANTHER" id="PTHR43081">
    <property type="entry name" value="ADENYLATE CYCLASE, TERMINAL-DIFFERENTIATION SPECIFIC-RELATED"/>
    <property type="match status" value="1"/>
</dbReference>
<dbReference type="InterPro" id="IPR001054">
    <property type="entry name" value="A/G_cyclase"/>
</dbReference>